<evidence type="ECO:0000256" key="2">
    <source>
        <dbReference type="SAM" id="MobiDB-lite"/>
    </source>
</evidence>
<dbReference type="STRING" id="471856.Jden_2394"/>
<feature type="domain" description="Glycosyl hydrolase family 67 catalytic" evidence="4">
    <location>
        <begin position="145"/>
        <end position="455"/>
    </location>
</feature>
<sequence>MSLDTTAHTATSPHPAWLPPTTLARLGDLTTTLDIPPHLADHPVITTLRSEITHAAHNATTTEHPGRASATTTTSRTLTLRLTPPTGATNQPASTQFLGDPHDDAYTLTTTPDTITVTGRTPNALLYGYFALLRHDLTTLPPTSKHTPATAIRMLDHWDNLSVHPVMGQIERGYAGDSIFYTNGAVRENLTRVADYARLLASLGINHVAINNVNVERDAARLLTDNINDVARIAAIFRNWGIRTHLSVSFGSPMSLGGLTSNDPLDPQVRQWWADTFTAVYSVIPDFGGIVIKADSEGQPGPFAYGRTHADGANMLAEALAPHHGIVHWRAFVYNHTQDWRDRTTDRARAAYEHFAPHDGTFADNAIVQIKFGPMDFQAREPISPTFAAMPHTNLSLEFQVTQEYTGQQRHICYLGTQWSEIMRFTFWPTSNPHTTLADIPVSFTAVSNVGMSAYWTGHPLAQANLYAYGRLTWDPTADPGDILTEWLTLTFPHTPAATRTTLHHIMASSWDTYEKYTAPLGVGFMVSPGAAHYGPHIDGYEYSPWGTYHFADRDGVGVDRTRTGTRFVDQYPPELADQYNNLDTCPDELVLFFHHVPYTHVLHSGKTVIQHIYDTHFEGVDKVLDYQRTWDNLRDTIPTAVFEEVSTRLTEQVRCAHEWRDQMCTYFFRKSGIPDTHGRTIY</sequence>
<dbReference type="OrthoDB" id="339499at2"/>
<dbReference type="Gene3D" id="3.30.379.10">
    <property type="entry name" value="Chitobiase/beta-hexosaminidase domain 2-like"/>
    <property type="match status" value="1"/>
</dbReference>
<dbReference type="CAZy" id="GH67">
    <property type="family name" value="Glycoside Hydrolase Family 67"/>
</dbReference>
<dbReference type="KEGG" id="jde:Jden_2394"/>
<evidence type="ECO:0000313" key="6">
    <source>
        <dbReference type="Proteomes" id="UP000000628"/>
    </source>
</evidence>
<accession>C7R2N6</accession>
<protein>
    <submittedName>
        <fullName evidence="5">Alpha-glucuronidase</fullName>
        <ecNumber evidence="5">3.2.1.139</ecNumber>
    </submittedName>
</protein>
<feature type="region of interest" description="Disordered" evidence="2">
    <location>
        <begin position="1"/>
        <end position="20"/>
    </location>
</feature>
<dbReference type="Gene3D" id="3.20.20.80">
    <property type="entry name" value="Glycosidases"/>
    <property type="match status" value="1"/>
</dbReference>
<feature type="domain" description="Glycosyl hydrolase family 67 C-terminal" evidence="3">
    <location>
        <begin position="457"/>
        <end position="680"/>
    </location>
</feature>
<dbReference type="GO" id="GO:0045493">
    <property type="term" value="P:xylan catabolic process"/>
    <property type="evidence" value="ECO:0007669"/>
    <property type="project" value="InterPro"/>
</dbReference>
<keyword evidence="6" id="KW-1185">Reference proteome</keyword>
<feature type="compositionally biased region" description="Low complexity" evidence="2">
    <location>
        <begin position="1"/>
        <end position="15"/>
    </location>
</feature>
<dbReference type="SUPFAM" id="SSF51445">
    <property type="entry name" value="(Trans)glycosidases"/>
    <property type="match status" value="1"/>
</dbReference>
<reference evidence="5 6" key="1">
    <citation type="journal article" date="2009" name="Stand. Genomic Sci.">
        <title>Complete genome sequence of Jonesia denitrificans type strain (Prevot 55134).</title>
        <authorList>
            <person name="Pukall R."/>
            <person name="Gehrich-Schroter G."/>
            <person name="Lapidus A."/>
            <person name="Nolan M."/>
            <person name="Glavina Del Rio T."/>
            <person name="Lucas S."/>
            <person name="Chen F."/>
            <person name="Tice H."/>
            <person name="Pitluck S."/>
            <person name="Cheng J.F."/>
            <person name="Copeland A."/>
            <person name="Saunders E."/>
            <person name="Brettin T."/>
            <person name="Detter J.C."/>
            <person name="Bruce D."/>
            <person name="Goodwin L."/>
            <person name="Pati A."/>
            <person name="Ivanova N."/>
            <person name="Mavromatis K."/>
            <person name="Ovchinnikova G."/>
            <person name="Chen A."/>
            <person name="Palaniappan K."/>
            <person name="Land M."/>
            <person name="Hauser L."/>
            <person name="Chang Y.J."/>
            <person name="Jeffries C.D."/>
            <person name="Chain P."/>
            <person name="Goker M."/>
            <person name="Bristow J."/>
            <person name="Eisen J.A."/>
            <person name="Markowitz V."/>
            <person name="Hugenholtz P."/>
            <person name="Kyrpides N.C."/>
            <person name="Klenk H.P."/>
            <person name="Han C."/>
        </authorList>
    </citation>
    <scope>NUCLEOTIDE SEQUENCE [LARGE SCALE GENOMIC DNA]</scope>
    <source>
        <strain evidence="6">ATCC 14870 / DSM 20603 / BCRC 15368 / CIP 55.134 / JCM 11481 / NBRC 15587 / NCTC 10816 / Prevot 55134</strain>
    </source>
</reference>
<dbReference type="Proteomes" id="UP000000628">
    <property type="component" value="Chromosome"/>
</dbReference>
<dbReference type="Pfam" id="PF07488">
    <property type="entry name" value="Glyco_hydro_67M"/>
    <property type="match status" value="1"/>
</dbReference>
<dbReference type="InterPro" id="IPR011100">
    <property type="entry name" value="Glyco_hydro_67_cat"/>
</dbReference>
<dbReference type="HOGENOM" id="CLU_007125_1_0_11"/>
<dbReference type="InterPro" id="IPR037054">
    <property type="entry name" value="A-glucoronidase_C_sf"/>
</dbReference>
<dbReference type="InterPro" id="IPR029018">
    <property type="entry name" value="Hex-like_dom2"/>
</dbReference>
<dbReference type="GO" id="GO:0046559">
    <property type="term" value="F:alpha-glucuronidase activity"/>
    <property type="evidence" value="ECO:0007669"/>
    <property type="project" value="UniProtKB-EC"/>
</dbReference>
<dbReference type="SUPFAM" id="SSF55545">
    <property type="entry name" value="beta-N-acetylhexosaminidase-like domain"/>
    <property type="match status" value="1"/>
</dbReference>
<evidence type="ECO:0000259" key="3">
    <source>
        <dbReference type="Pfam" id="PF07477"/>
    </source>
</evidence>
<evidence type="ECO:0000313" key="5">
    <source>
        <dbReference type="EMBL" id="ACV10027.1"/>
    </source>
</evidence>
<dbReference type="InterPro" id="IPR017853">
    <property type="entry name" value="GH"/>
</dbReference>
<gene>
    <name evidence="5" type="ordered locus">Jden_2394</name>
</gene>
<dbReference type="AlphaFoldDB" id="C7R2N6"/>
<dbReference type="eggNOG" id="COG3661">
    <property type="taxonomic scope" value="Bacteria"/>
</dbReference>
<dbReference type="PANTHER" id="PTHR39207:SF1">
    <property type="entry name" value="ALPHA-GLUCURONIDASE A"/>
    <property type="match status" value="1"/>
</dbReference>
<keyword evidence="5" id="KW-0326">Glycosidase</keyword>
<feature type="compositionally biased region" description="Low complexity" evidence="2">
    <location>
        <begin position="58"/>
        <end position="89"/>
    </location>
</feature>
<dbReference type="PANTHER" id="PTHR39207">
    <property type="entry name" value="ALPHA-GLUCURONIDASE A"/>
    <property type="match status" value="1"/>
</dbReference>
<dbReference type="GO" id="GO:0005576">
    <property type="term" value="C:extracellular region"/>
    <property type="evidence" value="ECO:0007669"/>
    <property type="project" value="InterPro"/>
</dbReference>
<dbReference type="GO" id="GO:0033939">
    <property type="term" value="F:xylan alpha-1,2-glucuronosidase activity"/>
    <property type="evidence" value="ECO:0007669"/>
    <property type="project" value="TreeGrafter"/>
</dbReference>
<dbReference type="Pfam" id="PF07477">
    <property type="entry name" value="Glyco_hydro_67C"/>
    <property type="match status" value="1"/>
</dbReference>
<evidence type="ECO:0000256" key="1">
    <source>
        <dbReference type="ARBA" id="ARBA00022801"/>
    </source>
</evidence>
<dbReference type="InterPro" id="IPR011099">
    <property type="entry name" value="Glyco_hydro_67_C"/>
</dbReference>
<feature type="region of interest" description="Disordered" evidence="2">
    <location>
        <begin position="58"/>
        <end position="99"/>
    </location>
</feature>
<name>C7R2N6_JONDD</name>
<dbReference type="RefSeq" id="WP_015772638.1">
    <property type="nucleotide sequence ID" value="NC_013174.1"/>
</dbReference>
<evidence type="ECO:0000259" key="4">
    <source>
        <dbReference type="Pfam" id="PF07488"/>
    </source>
</evidence>
<organism evidence="5 6">
    <name type="scientific">Jonesia denitrificans (strain ATCC 14870 / DSM 20603 / BCRC 15368 / CIP 55.134 / JCM 11481 / NBRC 15587 / NCTC 10816 / Prevot 55134)</name>
    <name type="common">Listeria denitrificans</name>
    <dbReference type="NCBI Taxonomy" id="471856"/>
    <lineage>
        <taxon>Bacteria</taxon>
        <taxon>Bacillati</taxon>
        <taxon>Actinomycetota</taxon>
        <taxon>Actinomycetes</taxon>
        <taxon>Micrococcales</taxon>
        <taxon>Jonesiaceae</taxon>
        <taxon>Jonesia</taxon>
    </lineage>
</organism>
<keyword evidence="1 5" id="KW-0378">Hydrolase</keyword>
<dbReference type="Gene3D" id="3.90.1330.10">
    <property type="entry name" value="Alpha-glucuronidase, C-terminal domain"/>
    <property type="match status" value="1"/>
</dbReference>
<dbReference type="EMBL" id="CP001706">
    <property type="protein sequence ID" value="ACV10027.1"/>
    <property type="molecule type" value="Genomic_DNA"/>
</dbReference>
<dbReference type="EC" id="3.2.1.139" evidence="5"/>
<proteinExistence type="predicted"/>